<dbReference type="SUPFAM" id="SSF56935">
    <property type="entry name" value="Porins"/>
    <property type="match status" value="1"/>
</dbReference>
<keyword evidence="3" id="KW-1185">Reference proteome</keyword>
<keyword evidence="1" id="KW-0732">Signal</keyword>
<dbReference type="EMBL" id="CP127363">
    <property type="protein sequence ID" value="WIY50028.1"/>
    <property type="molecule type" value="Genomic_DNA"/>
</dbReference>
<feature type="signal peptide" evidence="1">
    <location>
        <begin position="1"/>
        <end position="21"/>
    </location>
</feature>
<dbReference type="Gene3D" id="2.40.160.10">
    <property type="entry name" value="Porin"/>
    <property type="match status" value="1"/>
</dbReference>
<sequence length="427" mass="46155">MRRISFVALALMLGSGMPLQAQEATENSVSLSGFGTAGVVNKTGAPHWGLIRSTAQKGAEAELSATTDSRLGAQIDWNHSSGWEAAAQGVLLHRARGAFSGEAIEQAYVGYRPWANTRLRMGRVSPDMFLYSESRNVGYAFTWARPPTDFYAFAPVVAVDGLDVEQRWDTGSSSWRLRATTGTMRTSTTDGGRSHRPAKAHDILAIGLSREAGGLLLKLSYLHSRVNLDPGPDYAALRQGVDSLQQSPLPGVREAVTPLRDRLWTGGATSYLALATQYDSGPWTFVAEGSRLSIPRSTLDAYRAYASAAWRKDTVTYYALASRVKPREAALATPDVASSLAPVAGPAAARQAQMLAGYATYAANQLRFDQSTFGVGLRWDFASNAALKFQVDRFHVRQNGGAGWRNHDGHAAKGNLVSLLVDFVWGQ</sequence>
<feature type="chain" id="PRO_5046408880" description="Porin" evidence="1">
    <location>
        <begin position="22"/>
        <end position="427"/>
    </location>
</feature>
<evidence type="ECO:0000256" key="1">
    <source>
        <dbReference type="SAM" id="SignalP"/>
    </source>
</evidence>
<evidence type="ECO:0000313" key="3">
    <source>
        <dbReference type="Proteomes" id="UP001242732"/>
    </source>
</evidence>
<protein>
    <recommendedName>
        <fullName evidence="4">Porin</fullName>
    </recommendedName>
</protein>
<dbReference type="Proteomes" id="UP001242732">
    <property type="component" value="Chromosome"/>
</dbReference>
<reference evidence="2 3" key="1">
    <citation type="submission" date="2023-06" db="EMBL/GenBank/DDBJ databases">
        <authorList>
            <person name="Ham H."/>
            <person name="Park D.S."/>
        </authorList>
    </citation>
    <scope>NUCLEOTIDE SEQUENCE [LARGE SCALE GENOMIC DNA]</scope>
    <source>
        <strain evidence="2 3">KACC 17005</strain>
    </source>
</reference>
<dbReference type="GeneID" id="79791344"/>
<accession>A0ABY9AT80</accession>
<evidence type="ECO:0000313" key="2">
    <source>
        <dbReference type="EMBL" id="WIY50028.1"/>
    </source>
</evidence>
<evidence type="ECO:0008006" key="4">
    <source>
        <dbReference type="Google" id="ProtNLM"/>
    </source>
</evidence>
<proteinExistence type="predicted"/>
<organism evidence="2 3">
    <name type="scientific">Paracidovorax citrulli</name>
    <name type="common">Acidovorax citrulli</name>
    <dbReference type="NCBI Taxonomy" id="80869"/>
    <lineage>
        <taxon>Bacteria</taxon>
        <taxon>Pseudomonadati</taxon>
        <taxon>Pseudomonadota</taxon>
        <taxon>Betaproteobacteria</taxon>
        <taxon>Burkholderiales</taxon>
        <taxon>Comamonadaceae</taxon>
        <taxon>Paracidovorax</taxon>
    </lineage>
</organism>
<dbReference type="RefSeq" id="WP_011796801.1">
    <property type="nucleotide sequence ID" value="NZ_CP023687.1"/>
</dbReference>
<gene>
    <name evidence="2" type="ORF">QRO08_05495</name>
</gene>
<name>A0ABY9AT80_PARCI</name>
<dbReference type="InterPro" id="IPR023614">
    <property type="entry name" value="Porin_dom_sf"/>
</dbReference>